<feature type="domain" description="Methylamine utilisation protein MauE" evidence="6">
    <location>
        <begin position="1"/>
        <end position="140"/>
    </location>
</feature>
<feature type="transmembrane region" description="Helical" evidence="5">
    <location>
        <begin position="82"/>
        <end position="104"/>
    </location>
</feature>
<protein>
    <submittedName>
        <fullName evidence="7">DoxX family protein</fullName>
    </submittedName>
</protein>
<keyword evidence="2 5" id="KW-0812">Transmembrane</keyword>
<evidence type="ECO:0000256" key="2">
    <source>
        <dbReference type="ARBA" id="ARBA00022692"/>
    </source>
</evidence>
<keyword evidence="4 5" id="KW-0472">Membrane</keyword>
<dbReference type="Proteomes" id="UP001168552">
    <property type="component" value="Unassembled WGS sequence"/>
</dbReference>
<feature type="transmembrane region" description="Helical" evidence="5">
    <location>
        <begin position="7"/>
        <end position="25"/>
    </location>
</feature>
<gene>
    <name evidence="7" type="ORF">QWY31_04125</name>
</gene>
<comment type="caution">
    <text evidence="7">The sequence shown here is derived from an EMBL/GenBank/DDBJ whole genome shotgun (WGS) entry which is preliminary data.</text>
</comment>
<reference evidence="7" key="1">
    <citation type="submission" date="2023-06" db="EMBL/GenBank/DDBJ databases">
        <title>Cytophagales bacterium Strain LB-30, isolated from soil.</title>
        <authorList>
            <person name="Liu B."/>
        </authorList>
    </citation>
    <scope>NUCLEOTIDE SEQUENCE</scope>
    <source>
        <strain evidence="7">LB-30</strain>
    </source>
</reference>
<proteinExistence type="predicted"/>
<organism evidence="7 8">
    <name type="scientific">Shiella aurantiaca</name>
    <dbReference type="NCBI Taxonomy" id="3058365"/>
    <lineage>
        <taxon>Bacteria</taxon>
        <taxon>Pseudomonadati</taxon>
        <taxon>Bacteroidota</taxon>
        <taxon>Cytophagia</taxon>
        <taxon>Cytophagales</taxon>
        <taxon>Shiellaceae</taxon>
        <taxon>Shiella</taxon>
    </lineage>
</organism>
<evidence type="ECO:0000313" key="8">
    <source>
        <dbReference type="Proteomes" id="UP001168552"/>
    </source>
</evidence>
<evidence type="ECO:0000256" key="1">
    <source>
        <dbReference type="ARBA" id="ARBA00004141"/>
    </source>
</evidence>
<keyword evidence="8" id="KW-1185">Reference proteome</keyword>
<dbReference type="InterPro" id="IPR009908">
    <property type="entry name" value="Methylamine_util_MauE"/>
</dbReference>
<evidence type="ECO:0000256" key="5">
    <source>
        <dbReference type="SAM" id="Phobius"/>
    </source>
</evidence>
<feature type="transmembrane region" description="Helical" evidence="5">
    <location>
        <begin position="124"/>
        <end position="143"/>
    </location>
</feature>
<feature type="transmembrane region" description="Helical" evidence="5">
    <location>
        <begin position="155"/>
        <end position="172"/>
    </location>
</feature>
<name>A0ABT8F2U5_9BACT</name>
<dbReference type="Pfam" id="PF07291">
    <property type="entry name" value="MauE"/>
    <property type="match status" value="1"/>
</dbReference>
<evidence type="ECO:0000313" key="7">
    <source>
        <dbReference type="EMBL" id="MDN4164674.1"/>
    </source>
</evidence>
<comment type="subcellular location">
    <subcellularLocation>
        <location evidence="1">Membrane</location>
        <topology evidence="1">Multi-pass membrane protein</topology>
    </subcellularLocation>
</comment>
<dbReference type="NCBIfam" id="NF045576">
    <property type="entry name" value="BT_3928_fam"/>
    <property type="match status" value="1"/>
</dbReference>
<feature type="transmembrane region" description="Helical" evidence="5">
    <location>
        <begin position="45"/>
        <end position="75"/>
    </location>
</feature>
<dbReference type="EMBL" id="JAUHJS010000002">
    <property type="protein sequence ID" value="MDN4164674.1"/>
    <property type="molecule type" value="Genomic_DNA"/>
</dbReference>
<keyword evidence="3 5" id="KW-1133">Transmembrane helix</keyword>
<evidence type="ECO:0000259" key="6">
    <source>
        <dbReference type="Pfam" id="PF07291"/>
    </source>
</evidence>
<dbReference type="RefSeq" id="WP_320003200.1">
    <property type="nucleotide sequence ID" value="NZ_JAUHJS010000002.1"/>
</dbReference>
<accession>A0ABT8F2U5</accession>
<evidence type="ECO:0000256" key="3">
    <source>
        <dbReference type="ARBA" id="ARBA00022989"/>
    </source>
</evidence>
<sequence>MKYLILFLRWAVGGLFIFSGLIKLNDPVGMAIKLEEYFEVFSADFASFFHIFIPVALPIGLFLCVIEVVLGLALLINYRMKATIWALLGLIVFFTFLTFYSAYFNKVTDCGCFGDAIKLTPWESFTKDVILLAGILILFWKRSDLGNVVSLRKDYILAGTTFVLFMIGYYAIEHLPFIDFRAYKIGDNVARNMEPEEQPIIEYTFRKDGKEITSEQYLLAKDGYEYVSNRIKNPDTSTPKITDYNIWNDEGDFTSYTLEGNKLLIIVKKLDKTNKASYEKITALLNGGLQNIEPIVITSVDAASYEAFAKTVGLAHIPYYYGDATVLKTIVRSDPGLTLWSNGTVLGKWHFNDIPTASEVNGLL</sequence>
<evidence type="ECO:0000256" key="4">
    <source>
        <dbReference type="ARBA" id="ARBA00023136"/>
    </source>
</evidence>